<evidence type="ECO:0000259" key="8">
    <source>
        <dbReference type="Pfam" id="PF25145"/>
    </source>
</evidence>
<dbReference type="Pfam" id="PF25145">
    <property type="entry name" value="NfeD1b_N"/>
    <property type="match status" value="1"/>
</dbReference>
<keyword evidence="2 5" id="KW-0812">Transmembrane</keyword>
<proteinExistence type="predicted"/>
<dbReference type="PANTHER" id="PTHR33507">
    <property type="entry name" value="INNER MEMBRANE PROTEIN YBBJ"/>
    <property type="match status" value="1"/>
</dbReference>
<dbReference type="Gene3D" id="2.40.50.140">
    <property type="entry name" value="Nucleic acid-binding proteins"/>
    <property type="match status" value="1"/>
</dbReference>
<evidence type="ECO:0000313" key="9">
    <source>
        <dbReference type="EMBL" id="RIE04200.1"/>
    </source>
</evidence>
<dbReference type="InterPro" id="IPR029045">
    <property type="entry name" value="ClpP/crotonase-like_dom_sf"/>
</dbReference>
<evidence type="ECO:0000313" key="10">
    <source>
        <dbReference type="Proteomes" id="UP000266340"/>
    </source>
</evidence>
<dbReference type="Proteomes" id="UP000266340">
    <property type="component" value="Unassembled WGS sequence"/>
</dbReference>
<comment type="caution">
    <text evidence="9">The sequence shown here is derived from an EMBL/GenBank/DDBJ whole genome shotgun (WGS) entry which is preliminary data.</text>
</comment>
<evidence type="ECO:0000256" key="2">
    <source>
        <dbReference type="ARBA" id="ARBA00022692"/>
    </source>
</evidence>
<keyword evidence="4 5" id="KW-0472">Membrane</keyword>
<name>A0A398CPU0_9BACL</name>
<dbReference type="InterPro" id="IPR056738">
    <property type="entry name" value="NfeD1b_N"/>
</dbReference>
<dbReference type="Gene3D" id="3.90.226.10">
    <property type="entry name" value="2-enoyl-CoA Hydratase, Chain A, domain 1"/>
    <property type="match status" value="1"/>
</dbReference>
<dbReference type="SUPFAM" id="SSF52096">
    <property type="entry name" value="ClpP/crotonase"/>
    <property type="match status" value="1"/>
</dbReference>
<gene>
    <name evidence="9" type="ORF">D3H35_06155</name>
</gene>
<reference evidence="9 10" key="1">
    <citation type="submission" date="2018-09" db="EMBL/GenBank/DDBJ databases">
        <title>Cohnella cavernae sp. nov., isolated from a karst cave.</title>
        <authorList>
            <person name="Zhu H."/>
        </authorList>
    </citation>
    <scope>NUCLEOTIDE SEQUENCE [LARGE SCALE GENOMIC DNA]</scope>
    <source>
        <strain evidence="9 10">K2E09-144</strain>
    </source>
</reference>
<evidence type="ECO:0000259" key="6">
    <source>
        <dbReference type="Pfam" id="PF01957"/>
    </source>
</evidence>
<sequence length="462" mass="48605">MRRRSSLVPFDIVRKGDSRSFWAKVLLIAAFGLSVFGFATTEQAAAASEGAVYVVPVKQTVESGLASFIDRALTEAEEAKASLVVLDVNTPGGELRTAEEIGTRIRTAKVPTVAYVTGKAASAGAYLTLNAGGIAMAPGTSIGAAMIVDANGQPIENPKYVSFWTSEMVAAAQLNGRNPDIAVGMVDPGRVVELKELGRTKDKGQIITLSAQDALKVGYADKLASSVEEVLAWKGLSDRTVVEFNPSFSERLAEFVTGSGVSTILLILGIAGIAIEMLVPGFGAPGIVGLLSFGLYFFGHAIAGFAGMESIVFFVLGIAFLVFEMFVPSFGILGLLGCAGVVAGIAMAANDTGDAVRSLGWAVLAAAVIVAVFAYIFRRKGIWNKFILRERLSTEGGYVPNEPRESWLGQEGIALTTLRPAGIAEISGSRVDVVTSGEYVDRGTPIIVTAIDGTRIVVKERK</sequence>
<feature type="domain" description="NfeD integral membrane" evidence="7">
    <location>
        <begin position="261"/>
        <end position="378"/>
    </location>
</feature>
<evidence type="ECO:0000259" key="7">
    <source>
        <dbReference type="Pfam" id="PF24961"/>
    </source>
</evidence>
<protein>
    <submittedName>
        <fullName evidence="9">Nodulation protein NfeD</fullName>
    </submittedName>
</protein>
<evidence type="ECO:0000256" key="4">
    <source>
        <dbReference type="ARBA" id="ARBA00023136"/>
    </source>
</evidence>
<dbReference type="InterPro" id="IPR056739">
    <property type="entry name" value="NfeD_membrane"/>
</dbReference>
<feature type="domain" description="NfeD1b N-terminal" evidence="8">
    <location>
        <begin position="52"/>
        <end position="242"/>
    </location>
</feature>
<dbReference type="InterPro" id="IPR002810">
    <property type="entry name" value="NfeD-like_C"/>
</dbReference>
<accession>A0A398CPU0</accession>
<feature type="transmembrane region" description="Helical" evidence="5">
    <location>
        <begin position="255"/>
        <end position="275"/>
    </location>
</feature>
<evidence type="ECO:0000256" key="5">
    <source>
        <dbReference type="SAM" id="Phobius"/>
    </source>
</evidence>
<comment type="subcellular location">
    <subcellularLocation>
        <location evidence="1">Membrane</location>
        <topology evidence="1">Multi-pass membrane protein</topology>
    </subcellularLocation>
</comment>
<feature type="transmembrane region" description="Helical" evidence="5">
    <location>
        <begin position="355"/>
        <end position="377"/>
    </location>
</feature>
<feature type="transmembrane region" description="Helical" evidence="5">
    <location>
        <begin position="330"/>
        <end position="349"/>
    </location>
</feature>
<dbReference type="Pfam" id="PF24961">
    <property type="entry name" value="NfeD_membrane"/>
    <property type="match status" value="1"/>
</dbReference>
<dbReference type="Pfam" id="PF01957">
    <property type="entry name" value="NfeD"/>
    <property type="match status" value="1"/>
</dbReference>
<dbReference type="GO" id="GO:0005886">
    <property type="term" value="C:plasma membrane"/>
    <property type="evidence" value="ECO:0007669"/>
    <property type="project" value="TreeGrafter"/>
</dbReference>
<organism evidence="9 10">
    <name type="scientific">Cohnella faecalis</name>
    <dbReference type="NCBI Taxonomy" id="2315694"/>
    <lineage>
        <taxon>Bacteria</taxon>
        <taxon>Bacillati</taxon>
        <taxon>Bacillota</taxon>
        <taxon>Bacilli</taxon>
        <taxon>Bacillales</taxon>
        <taxon>Paenibacillaceae</taxon>
        <taxon>Cohnella</taxon>
    </lineage>
</organism>
<keyword evidence="10" id="KW-1185">Reference proteome</keyword>
<evidence type="ECO:0000256" key="1">
    <source>
        <dbReference type="ARBA" id="ARBA00004141"/>
    </source>
</evidence>
<dbReference type="OrthoDB" id="9806253at2"/>
<dbReference type="InterPro" id="IPR052165">
    <property type="entry name" value="Membrane_assoc_protease"/>
</dbReference>
<dbReference type="PANTHER" id="PTHR33507:SF3">
    <property type="entry name" value="INNER MEMBRANE PROTEIN YBBJ"/>
    <property type="match status" value="1"/>
</dbReference>
<feature type="transmembrane region" description="Helical" evidence="5">
    <location>
        <begin position="305"/>
        <end position="323"/>
    </location>
</feature>
<dbReference type="InterPro" id="IPR012340">
    <property type="entry name" value="NA-bd_OB-fold"/>
</dbReference>
<feature type="transmembrane region" description="Helical" evidence="5">
    <location>
        <begin position="21"/>
        <end position="39"/>
    </location>
</feature>
<keyword evidence="3 5" id="KW-1133">Transmembrane helix</keyword>
<dbReference type="AlphaFoldDB" id="A0A398CPU0"/>
<evidence type="ECO:0000256" key="3">
    <source>
        <dbReference type="ARBA" id="ARBA00022989"/>
    </source>
</evidence>
<feature type="domain" description="NfeD-like C-terminal" evidence="6">
    <location>
        <begin position="405"/>
        <end position="459"/>
    </location>
</feature>
<dbReference type="CDD" id="cd07021">
    <property type="entry name" value="Clp_protease_NfeD_like"/>
    <property type="match status" value="1"/>
</dbReference>
<dbReference type="EMBL" id="QXJM01000027">
    <property type="protein sequence ID" value="RIE04200.1"/>
    <property type="molecule type" value="Genomic_DNA"/>
</dbReference>